<organism evidence="2 3">
    <name type="scientific">Chitinophaga sancti</name>
    <dbReference type="NCBI Taxonomy" id="1004"/>
    <lineage>
        <taxon>Bacteria</taxon>
        <taxon>Pseudomonadati</taxon>
        <taxon>Bacteroidota</taxon>
        <taxon>Chitinophagia</taxon>
        <taxon>Chitinophagales</taxon>
        <taxon>Chitinophagaceae</taxon>
        <taxon>Chitinophaga</taxon>
    </lineage>
</organism>
<sequence length="68" mass="7764">MKVIDLKINYKGKKLSPEKIKECEIEKFEPQKSKKYSSITPNLQALNIHSSIPQTNNPKTPSLKFPPP</sequence>
<evidence type="ECO:0000313" key="3">
    <source>
        <dbReference type="Proteomes" id="UP000183788"/>
    </source>
</evidence>
<dbReference type="EMBL" id="FPIZ01000005">
    <property type="protein sequence ID" value="SFW48542.1"/>
    <property type="molecule type" value="Genomic_DNA"/>
</dbReference>
<reference evidence="2 3" key="1">
    <citation type="submission" date="2016-11" db="EMBL/GenBank/DDBJ databases">
        <authorList>
            <person name="Jaros S."/>
            <person name="Januszkiewicz K."/>
            <person name="Wedrychowicz H."/>
        </authorList>
    </citation>
    <scope>NUCLEOTIDE SEQUENCE [LARGE SCALE GENOMIC DNA]</scope>
    <source>
        <strain evidence="2 3">DSM 784</strain>
    </source>
</reference>
<dbReference type="AlphaFoldDB" id="A0A1K1PP78"/>
<name>A0A1K1PP78_9BACT</name>
<feature type="compositionally biased region" description="Polar residues" evidence="1">
    <location>
        <begin position="47"/>
        <end position="60"/>
    </location>
</feature>
<evidence type="ECO:0000256" key="1">
    <source>
        <dbReference type="SAM" id="MobiDB-lite"/>
    </source>
</evidence>
<proteinExistence type="predicted"/>
<gene>
    <name evidence="2" type="ORF">SAMN05661012_02094</name>
</gene>
<dbReference type="Proteomes" id="UP000183788">
    <property type="component" value="Unassembled WGS sequence"/>
</dbReference>
<accession>A0A1K1PP78</accession>
<evidence type="ECO:0000313" key="2">
    <source>
        <dbReference type="EMBL" id="SFW48542.1"/>
    </source>
</evidence>
<protein>
    <submittedName>
        <fullName evidence="2">Uncharacterized protein</fullName>
    </submittedName>
</protein>
<feature type="region of interest" description="Disordered" evidence="1">
    <location>
        <begin position="47"/>
        <end position="68"/>
    </location>
</feature>
<dbReference type="STRING" id="1004.SAMN05661012_02094"/>